<evidence type="ECO:0000313" key="2">
    <source>
        <dbReference type="Proteomes" id="UP001597178"/>
    </source>
</evidence>
<protein>
    <submittedName>
        <fullName evidence="1">Uncharacterized protein</fullName>
    </submittedName>
</protein>
<keyword evidence="2" id="KW-1185">Reference proteome</keyword>
<sequence length="126" mass="14498">MSTSTVEKPIKGADLTEVQAVELAGEIEWTEAAVKEMKNKLKEYVKKHGVLETSDKVWEMSTTISWQFDPDTLRSMSQDIVLEGFNPWELLTLPKKSLDKLDWEEDVLAQYGTKKETSRFTSRKKD</sequence>
<dbReference type="EMBL" id="JBHTNH010000029">
    <property type="protein sequence ID" value="MFD1363162.1"/>
    <property type="molecule type" value="Genomic_DNA"/>
</dbReference>
<reference evidence="2" key="1">
    <citation type="journal article" date="2019" name="Int. J. Syst. Evol. Microbiol.">
        <title>The Global Catalogue of Microorganisms (GCM) 10K type strain sequencing project: providing services to taxonomists for standard genome sequencing and annotation.</title>
        <authorList>
            <consortium name="The Broad Institute Genomics Platform"/>
            <consortium name="The Broad Institute Genome Sequencing Center for Infectious Disease"/>
            <person name="Wu L."/>
            <person name="Ma J."/>
        </authorList>
    </citation>
    <scope>NUCLEOTIDE SEQUENCE [LARGE SCALE GENOMIC DNA]</scope>
    <source>
        <strain evidence="2">CCUG 54822</strain>
    </source>
</reference>
<dbReference type="RefSeq" id="WP_382402407.1">
    <property type="nucleotide sequence ID" value="NZ_JBHTNH010000029.1"/>
</dbReference>
<proteinExistence type="predicted"/>
<organism evidence="1 2">
    <name type="scientific">Lentibacillus salinarum</name>
    <dbReference type="NCBI Taxonomy" id="446820"/>
    <lineage>
        <taxon>Bacteria</taxon>
        <taxon>Bacillati</taxon>
        <taxon>Bacillota</taxon>
        <taxon>Bacilli</taxon>
        <taxon>Bacillales</taxon>
        <taxon>Bacillaceae</taxon>
        <taxon>Lentibacillus</taxon>
    </lineage>
</organism>
<dbReference type="Proteomes" id="UP001597178">
    <property type="component" value="Unassembled WGS sequence"/>
</dbReference>
<name>A0ABW3ZZC0_9BACI</name>
<comment type="caution">
    <text evidence="1">The sequence shown here is derived from an EMBL/GenBank/DDBJ whole genome shotgun (WGS) entry which is preliminary data.</text>
</comment>
<accession>A0ABW3ZZC0</accession>
<evidence type="ECO:0000313" key="1">
    <source>
        <dbReference type="EMBL" id="MFD1363162.1"/>
    </source>
</evidence>
<gene>
    <name evidence="1" type="ORF">ACFQ4A_16050</name>
</gene>